<evidence type="ECO:0000313" key="2">
    <source>
        <dbReference type="EMBL" id="ARU17718.1"/>
    </source>
</evidence>
<sequence length="66" mass="7680">MHLRSISGRIDHDHRMLRQNGPLWTEIVIWTSVIGTFLTVTGLYVGIGRIALRRRGRISPHKALWY</sequence>
<protein>
    <submittedName>
        <fullName evidence="2">Uncharacterized protein</fullName>
    </submittedName>
</protein>
<feature type="transmembrane region" description="Helical" evidence="1">
    <location>
        <begin position="27"/>
        <end position="52"/>
    </location>
</feature>
<geneLocation type="plasmid" evidence="3">
    <name>pcme4a9i</name>
</geneLocation>
<accession>A0A1Z1FFX7</accession>
<dbReference type="AlphaFoldDB" id="A0A1Z1FFX7"/>
<proteinExistence type="predicted"/>
<reference evidence="2 3" key="1">
    <citation type="submission" date="2017-01" db="EMBL/GenBank/DDBJ databases">
        <title>Complete genome sequence of esterase-producing bacterium Croceicoccus marinus E4A9.</title>
        <authorList>
            <person name="Wu Y.-H."/>
            <person name="Cheng H."/>
            <person name="Xu L."/>
            <person name="Huo Y.-Y."/>
            <person name="Wang C.-S."/>
            <person name="Xu X.-W."/>
        </authorList>
    </citation>
    <scope>NUCLEOTIDE SEQUENCE [LARGE SCALE GENOMIC DNA]</scope>
    <source>
        <strain evidence="2 3">E4A9</strain>
        <plasmid evidence="3">Plasmid pcme4a9i</plasmid>
    </source>
</reference>
<keyword evidence="1" id="KW-0812">Transmembrane</keyword>
<name>A0A1Z1FFX7_9SPHN</name>
<dbReference type="KEGG" id="cman:A9D14_15210"/>
<gene>
    <name evidence="2" type="ORF">A9D14_15210</name>
</gene>
<dbReference type="RefSeq" id="WP_066849791.1">
    <property type="nucleotide sequence ID" value="NZ_CP019603.1"/>
</dbReference>
<evidence type="ECO:0000256" key="1">
    <source>
        <dbReference type="SAM" id="Phobius"/>
    </source>
</evidence>
<dbReference type="OrthoDB" id="9760788at2"/>
<keyword evidence="1" id="KW-0472">Membrane</keyword>
<dbReference type="Proteomes" id="UP000195807">
    <property type="component" value="Plasmid pCME4A9I"/>
</dbReference>
<keyword evidence="3" id="KW-1185">Reference proteome</keyword>
<evidence type="ECO:0000313" key="3">
    <source>
        <dbReference type="Proteomes" id="UP000195807"/>
    </source>
</evidence>
<keyword evidence="2" id="KW-0614">Plasmid</keyword>
<keyword evidence="1" id="KW-1133">Transmembrane helix</keyword>
<organism evidence="2 3">
    <name type="scientific">Croceicoccus marinus</name>
    <dbReference type="NCBI Taxonomy" id="450378"/>
    <lineage>
        <taxon>Bacteria</taxon>
        <taxon>Pseudomonadati</taxon>
        <taxon>Pseudomonadota</taxon>
        <taxon>Alphaproteobacteria</taxon>
        <taxon>Sphingomonadales</taxon>
        <taxon>Erythrobacteraceae</taxon>
        <taxon>Croceicoccus</taxon>
    </lineage>
</organism>
<dbReference type="EMBL" id="CP019603">
    <property type="protein sequence ID" value="ARU17718.1"/>
    <property type="molecule type" value="Genomic_DNA"/>
</dbReference>